<dbReference type="EMBL" id="CAMXCT010004175">
    <property type="protein sequence ID" value="CAI4007995.1"/>
    <property type="molecule type" value="Genomic_DNA"/>
</dbReference>
<reference evidence="3" key="2">
    <citation type="submission" date="2024-04" db="EMBL/GenBank/DDBJ databases">
        <authorList>
            <person name="Chen Y."/>
            <person name="Shah S."/>
            <person name="Dougan E. K."/>
            <person name="Thang M."/>
            <person name="Chan C."/>
        </authorList>
    </citation>
    <scope>NUCLEOTIDE SEQUENCE [LARGE SCALE GENOMIC DNA]</scope>
</reference>
<comment type="caution">
    <text evidence="2">The sequence shown here is derived from an EMBL/GenBank/DDBJ whole genome shotgun (WGS) entry which is preliminary data.</text>
</comment>
<feature type="compositionally biased region" description="Basic and acidic residues" evidence="1">
    <location>
        <begin position="146"/>
        <end position="158"/>
    </location>
</feature>
<protein>
    <submittedName>
        <fullName evidence="2">Uncharacterized protein</fullName>
    </submittedName>
</protein>
<evidence type="ECO:0000313" key="3">
    <source>
        <dbReference type="EMBL" id="CAL1161370.1"/>
    </source>
</evidence>
<dbReference type="Proteomes" id="UP001152797">
    <property type="component" value="Unassembled WGS sequence"/>
</dbReference>
<keyword evidence="4" id="KW-1185">Reference proteome</keyword>
<dbReference type="EMBL" id="CAMXCT020004175">
    <property type="protein sequence ID" value="CAL1161370.1"/>
    <property type="molecule type" value="Genomic_DNA"/>
</dbReference>
<dbReference type="AlphaFoldDB" id="A0A9P1DE87"/>
<feature type="compositionally biased region" description="Basic and acidic residues" evidence="1">
    <location>
        <begin position="17"/>
        <end position="31"/>
    </location>
</feature>
<evidence type="ECO:0000313" key="4">
    <source>
        <dbReference type="Proteomes" id="UP001152797"/>
    </source>
</evidence>
<feature type="compositionally biased region" description="Basic residues" evidence="1">
    <location>
        <begin position="100"/>
        <end position="114"/>
    </location>
</feature>
<reference evidence="2" key="1">
    <citation type="submission" date="2022-10" db="EMBL/GenBank/DDBJ databases">
        <authorList>
            <person name="Chen Y."/>
            <person name="Dougan E. K."/>
            <person name="Chan C."/>
            <person name="Rhodes N."/>
            <person name="Thang M."/>
        </authorList>
    </citation>
    <scope>NUCLEOTIDE SEQUENCE</scope>
</reference>
<feature type="region of interest" description="Disordered" evidence="1">
    <location>
        <begin position="1"/>
        <end position="38"/>
    </location>
</feature>
<name>A0A9P1DE87_9DINO</name>
<sequence>MHIDGAPATAPDPELPDVSHRRQGDKDRKPIEPVPLTFDEELEKAAEAEFDKLFPNADTDMDVHAAQLKAQQARKISDAEKLIVRAAADKKVQKVIGKTKPGRGRGRGKGRGKGKQNSSPQANQEDELGDEPTPEATVEVEEQEPADGKGESDHDGPKVDAVMKQQWDAVEPELRAAGIPIPEGAYLKKSYTTKGPSQESSSLGVLWFVKQIYVSTADPKVALVTKTKVNKKGGTTVSTGKVGGWGAAFSLAQDIGSWPKKNKQTQKSAA</sequence>
<feature type="compositionally biased region" description="Acidic residues" evidence="1">
    <location>
        <begin position="124"/>
        <end position="145"/>
    </location>
</feature>
<accession>A0A9P1DE87</accession>
<evidence type="ECO:0000313" key="2">
    <source>
        <dbReference type="EMBL" id="CAI4007995.1"/>
    </source>
</evidence>
<feature type="region of interest" description="Disordered" evidence="1">
    <location>
        <begin position="87"/>
        <end position="158"/>
    </location>
</feature>
<proteinExistence type="predicted"/>
<organism evidence="2">
    <name type="scientific">Cladocopium goreaui</name>
    <dbReference type="NCBI Taxonomy" id="2562237"/>
    <lineage>
        <taxon>Eukaryota</taxon>
        <taxon>Sar</taxon>
        <taxon>Alveolata</taxon>
        <taxon>Dinophyceae</taxon>
        <taxon>Suessiales</taxon>
        <taxon>Symbiodiniaceae</taxon>
        <taxon>Cladocopium</taxon>
    </lineage>
</organism>
<evidence type="ECO:0000256" key="1">
    <source>
        <dbReference type="SAM" id="MobiDB-lite"/>
    </source>
</evidence>
<dbReference type="EMBL" id="CAMXCT030004175">
    <property type="protein sequence ID" value="CAL4795307.1"/>
    <property type="molecule type" value="Genomic_DNA"/>
</dbReference>
<gene>
    <name evidence="2" type="ORF">C1SCF055_LOCUS33488</name>
</gene>